<keyword evidence="2" id="KW-1185">Reference proteome</keyword>
<evidence type="ECO:0000313" key="2">
    <source>
        <dbReference type="Proteomes" id="UP000294933"/>
    </source>
</evidence>
<reference evidence="1 2" key="1">
    <citation type="submission" date="2018-06" db="EMBL/GenBank/DDBJ databases">
        <title>A transcriptomic atlas of mushroom development highlights an independent origin of complex multicellularity.</title>
        <authorList>
            <consortium name="DOE Joint Genome Institute"/>
            <person name="Krizsan K."/>
            <person name="Almasi E."/>
            <person name="Merenyi Z."/>
            <person name="Sahu N."/>
            <person name="Viragh M."/>
            <person name="Koszo T."/>
            <person name="Mondo S."/>
            <person name="Kiss B."/>
            <person name="Balint B."/>
            <person name="Kues U."/>
            <person name="Barry K."/>
            <person name="Hegedus J.C."/>
            <person name="Henrissat B."/>
            <person name="Johnson J."/>
            <person name="Lipzen A."/>
            <person name="Ohm R."/>
            <person name="Nagy I."/>
            <person name="Pangilinan J."/>
            <person name="Yan J."/>
            <person name="Xiong Y."/>
            <person name="Grigoriev I.V."/>
            <person name="Hibbett D.S."/>
            <person name="Nagy L.G."/>
        </authorList>
    </citation>
    <scope>NUCLEOTIDE SEQUENCE [LARGE SCALE GENOMIC DNA]</scope>
    <source>
        <strain evidence="1 2">SZMC22713</strain>
    </source>
</reference>
<organism evidence="1 2">
    <name type="scientific">Rickenella mellea</name>
    <dbReference type="NCBI Taxonomy" id="50990"/>
    <lineage>
        <taxon>Eukaryota</taxon>
        <taxon>Fungi</taxon>
        <taxon>Dikarya</taxon>
        <taxon>Basidiomycota</taxon>
        <taxon>Agaricomycotina</taxon>
        <taxon>Agaricomycetes</taxon>
        <taxon>Hymenochaetales</taxon>
        <taxon>Rickenellaceae</taxon>
        <taxon>Rickenella</taxon>
    </lineage>
</organism>
<name>A0A4Y7PM88_9AGAM</name>
<accession>A0A4Y7PM88</accession>
<dbReference type="Proteomes" id="UP000294933">
    <property type="component" value="Unassembled WGS sequence"/>
</dbReference>
<dbReference type="AlphaFoldDB" id="A0A4Y7PM88"/>
<gene>
    <name evidence="1" type="ORF">BD410DRAFT_640341</name>
</gene>
<sequence>MTRYDCLVLFFPPNPLLLFRHRNLRRNYFILSAPRIRVESNIWCAKGNMVEHDIRTMDKGTAVQTAGSSTLAIMRDNFQRSPKQCGVPSPLTCVVPGRGCLIPRTHRSKLLLCSFLTIMHHDVPSLVLSCLWGTEIGFQTLPFTYHKPEFDEAVVHE</sequence>
<protein>
    <submittedName>
        <fullName evidence="1">Uncharacterized protein</fullName>
    </submittedName>
</protein>
<evidence type="ECO:0000313" key="1">
    <source>
        <dbReference type="EMBL" id="TDL16335.1"/>
    </source>
</evidence>
<dbReference type="VEuPathDB" id="FungiDB:BD410DRAFT_640341"/>
<dbReference type="EMBL" id="ML170245">
    <property type="protein sequence ID" value="TDL16335.1"/>
    <property type="molecule type" value="Genomic_DNA"/>
</dbReference>
<proteinExistence type="predicted"/>